<evidence type="ECO:0000313" key="1">
    <source>
        <dbReference type="EMBL" id="PIY72508.1"/>
    </source>
</evidence>
<proteinExistence type="predicted"/>
<dbReference type="AlphaFoldDB" id="A0A2M7QKG5"/>
<evidence type="ECO:0000313" key="2">
    <source>
        <dbReference type="Proteomes" id="UP000229401"/>
    </source>
</evidence>
<dbReference type="Proteomes" id="UP000229401">
    <property type="component" value="Unassembled WGS sequence"/>
</dbReference>
<organism evidence="1 2">
    <name type="scientific">Candidatus Roizmanbacteria bacterium CG_4_10_14_0_8_um_filter_33_9</name>
    <dbReference type="NCBI Taxonomy" id="1974826"/>
    <lineage>
        <taxon>Bacteria</taxon>
        <taxon>Candidatus Roizmaniibacteriota</taxon>
    </lineage>
</organism>
<accession>A0A2M7QKG5</accession>
<gene>
    <name evidence="1" type="ORF">COY87_00605</name>
</gene>
<comment type="caution">
    <text evidence="1">The sequence shown here is derived from an EMBL/GenBank/DDBJ whole genome shotgun (WGS) entry which is preliminary data.</text>
</comment>
<dbReference type="EMBL" id="PFLI01000021">
    <property type="protein sequence ID" value="PIY72508.1"/>
    <property type="molecule type" value="Genomic_DNA"/>
</dbReference>
<name>A0A2M7QKG5_9BACT</name>
<protein>
    <submittedName>
        <fullName evidence="1">Uncharacterized protein</fullName>
    </submittedName>
</protein>
<sequence>MFYSDKQVILNSSRDKLRLEKIREKLQTPNGGLFKGRLPNYKWAIENLGESFDKVILASNNIERLSLDSYTVLGGWCAIRTRCINDLQKGIITDTITGKKQQYKTVDELCNWLMKAIALDQIIEAIGSYNGDNYTAISEEYLWLEKIVKIVNKYFNRKLNETEIDKVLKAIKHSEEKRSKATELYLSFIKGKRVQITKVRDIDIFQDLIRSRDSLFDRLNITKEKLTQPMVLNRNITRKIKDSSHILNDLYQYIDRYSIVWFMYTGYYLDLLKDKGYVKTDYAIIIEPYSHARSNESESEFKKVMLSSKNGTNNYLVHGGINEKLGFIATDEVSDYSFHKFSRTKMISEVPNINNYNKYLELLSDPNEMSKIDLKNNIVFVAGINYLPYGRCRKALINMIHVKEEYMKGKKETIEKHNKSDIYALKKQTSSLLKEQSLIVLEELERMMRFVFKP</sequence>
<reference evidence="2" key="1">
    <citation type="submission" date="2017-09" db="EMBL/GenBank/DDBJ databases">
        <title>Depth-based differentiation of microbial function through sediment-hosted aquifers and enrichment of novel symbionts in the deep terrestrial subsurface.</title>
        <authorList>
            <person name="Probst A.J."/>
            <person name="Ladd B."/>
            <person name="Jarett J.K."/>
            <person name="Geller-Mcgrath D.E."/>
            <person name="Sieber C.M.K."/>
            <person name="Emerson J.B."/>
            <person name="Anantharaman K."/>
            <person name="Thomas B.C."/>
            <person name="Malmstrom R."/>
            <person name="Stieglmeier M."/>
            <person name="Klingl A."/>
            <person name="Woyke T."/>
            <person name="Ryan C.M."/>
            <person name="Banfield J.F."/>
        </authorList>
    </citation>
    <scope>NUCLEOTIDE SEQUENCE [LARGE SCALE GENOMIC DNA]</scope>
</reference>